<protein>
    <submittedName>
        <fullName evidence="1">Cro/Cl family transcriptional regulator</fullName>
    </submittedName>
</protein>
<evidence type="ECO:0000313" key="2">
    <source>
        <dbReference type="EMBL" id="KPG34032.1"/>
    </source>
</evidence>
<dbReference type="Proteomes" id="UP000037843">
    <property type="component" value="Unassembled WGS sequence"/>
</dbReference>
<dbReference type="EMBL" id="LJFS01000012">
    <property type="protein sequence ID" value="KPG34032.1"/>
    <property type="molecule type" value="Genomic_DNA"/>
</dbReference>
<dbReference type="KEGG" id="miz:BAB75_19335"/>
<sequence>MSYGLEWLPQGVQNTLAVNGIETAAQLSRAIKVSNSVVYDAFDKDWKGRATPTLIDAMCRTFGVPMHQLVVEPMTKVKRIPAVTSGRKRRATA</sequence>
<dbReference type="Proteomes" id="UP000037962">
    <property type="component" value="Unassembled WGS sequence"/>
</dbReference>
<dbReference type="OrthoDB" id="9951708at2"/>
<evidence type="ECO:0000313" key="1">
    <source>
        <dbReference type="EMBL" id="KPG14460.1"/>
    </source>
</evidence>
<dbReference type="EMBL" id="LJFO01000003">
    <property type="protein sequence ID" value="KPG14460.1"/>
    <property type="molecule type" value="Genomic_DNA"/>
</dbReference>
<organism evidence="1 3">
    <name type="scientific">Mycobacteroides immunogenum</name>
    <dbReference type="NCBI Taxonomy" id="83262"/>
    <lineage>
        <taxon>Bacteria</taxon>
        <taxon>Bacillati</taxon>
        <taxon>Actinomycetota</taxon>
        <taxon>Actinomycetes</taxon>
        <taxon>Mycobacteriales</taxon>
        <taxon>Mycobacteriaceae</taxon>
        <taxon>Mycobacteroides</taxon>
    </lineage>
</organism>
<name>A0A7V8LR49_9MYCO</name>
<keyword evidence="4" id="KW-1185">Reference proteome</keyword>
<gene>
    <name evidence="1" type="ORF">AN908_07980</name>
    <name evidence="2" type="ORF">AN912_11805</name>
</gene>
<accession>A0A7V8LR49</accession>
<dbReference type="GeneID" id="45766019"/>
<dbReference type="RefSeq" id="WP_043077784.1">
    <property type="nucleotide sequence ID" value="NZ_CP011530.1"/>
</dbReference>
<evidence type="ECO:0000313" key="3">
    <source>
        <dbReference type="Proteomes" id="UP000037843"/>
    </source>
</evidence>
<comment type="caution">
    <text evidence="1">The sequence shown here is derived from an EMBL/GenBank/DDBJ whole genome shotgun (WGS) entry which is preliminary data.</text>
</comment>
<dbReference type="AlphaFoldDB" id="A0A7V8LR49"/>
<reference evidence="3 4" key="1">
    <citation type="submission" date="2015-09" db="EMBL/GenBank/DDBJ databases">
        <title>Genome Sequences of Mycobacterium immunogenum Isolates, Recuperated from a Chloraminated Drinking Water Distribution System Simulator Subjected to Episodes of Nitrification.</title>
        <authorList>
            <person name="Gomez-Alvarez V."/>
            <person name="Revetta R.P."/>
        </authorList>
    </citation>
    <scope>NUCLEOTIDE SEQUENCE [LARGE SCALE GENOMIC DNA]</scope>
    <source>
        <strain evidence="1 3">H008</strain>
        <strain evidence="2 4">H076</strain>
    </source>
</reference>
<evidence type="ECO:0000313" key="4">
    <source>
        <dbReference type="Proteomes" id="UP000037962"/>
    </source>
</evidence>
<proteinExistence type="predicted"/>